<comment type="similarity">
    <text evidence="1 4">Belongs to the universal ribosomal protein uS9 family.</text>
</comment>
<dbReference type="InterPro" id="IPR014721">
    <property type="entry name" value="Ribsml_uS5_D2-typ_fold_subgr"/>
</dbReference>
<dbReference type="GO" id="GO:0003735">
    <property type="term" value="F:structural constituent of ribosome"/>
    <property type="evidence" value="ECO:0007669"/>
    <property type="project" value="InterPro"/>
</dbReference>
<dbReference type="Pfam" id="PF00380">
    <property type="entry name" value="Ribosomal_S9"/>
    <property type="match status" value="1"/>
</dbReference>
<sequence>MRNTIQVYGKKKNSTAIALVKGPGKGIIKVNGIPIDLLQPETLKIKVFEPFFILRSDTFTDIDIRIKVKGGGHVSQLYAIRQAIARGIIRYAEKYVGEETKIKFKNLLLNYDRSLLVKDSRNVEPKKYGGKGARARYQKSYR</sequence>
<dbReference type="PANTHER" id="PTHR21569:SF16">
    <property type="entry name" value="RIBOSOMAL PROTEIN S16"/>
    <property type="match status" value="1"/>
</dbReference>
<keyword evidence="2 4" id="KW-0689">Ribosomal protein</keyword>
<dbReference type="InterPro" id="IPR020568">
    <property type="entry name" value="Ribosomal_Su5_D2-typ_SF"/>
</dbReference>
<proteinExistence type="inferred from homology"/>
<dbReference type="PROSITE" id="PS00360">
    <property type="entry name" value="RIBOSOMAL_S9"/>
    <property type="match status" value="1"/>
</dbReference>
<accession>Q98S19</accession>
<dbReference type="SUPFAM" id="SSF54211">
    <property type="entry name" value="Ribosomal protein S5 domain 2-like"/>
    <property type="match status" value="1"/>
</dbReference>
<evidence type="ECO:0000256" key="3">
    <source>
        <dbReference type="ARBA" id="ARBA00023274"/>
    </source>
</evidence>
<dbReference type="GO" id="GO:0003723">
    <property type="term" value="F:RNA binding"/>
    <property type="evidence" value="ECO:0007669"/>
    <property type="project" value="TreeGrafter"/>
</dbReference>
<dbReference type="AlphaFoldDB" id="Q98S19"/>
<evidence type="ECO:0000256" key="4">
    <source>
        <dbReference type="RuleBase" id="RU003815"/>
    </source>
</evidence>
<keyword evidence="3 4" id="KW-0687">Ribonucleoprotein</keyword>
<protein>
    <submittedName>
        <fullName evidence="5">40S ribosomal protein S16</fullName>
    </submittedName>
</protein>
<dbReference type="GO" id="GO:0000462">
    <property type="term" value="P:maturation of SSU-rRNA from tricistronic rRNA transcript (SSU-rRNA, 5.8S rRNA, LSU-rRNA)"/>
    <property type="evidence" value="ECO:0007669"/>
    <property type="project" value="TreeGrafter"/>
</dbReference>
<name>Q98S19_GUITH</name>
<dbReference type="Gene3D" id="3.30.230.10">
    <property type="match status" value="1"/>
</dbReference>
<dbReference type="InterPro" id="IPR000754">
    <property type="entry name" value="Ribosomal_uS9"/>
</dbReference>
<dbReference type="PANTHER" id="PTHR21569">
    <property type="entry name" value="RIBOSOMAL PROTEIN S9"/>
    <property type="match status" value="1"/>
</dbReference>
<gene>
    <name evidence="5" type="primary">rps16</name>
</gene>
<dbReference type="RefSeq" id="XP_001713482.1">
    <property type="nucleotide sequence ID" value="XM_001713430.1"/>
</dbReference>
<evidence type="ECO:0000313" key="6">
    <source>
        <dbReference type="Proteomes" id="UP000242167"/>
    </source>
</evidence>
<reference evidence="5 6" key="1">
    <citation type="journal article" date="2001" name="Nature">
        <title>The highly reduced genome of an enslaved algal nucleus.</title>
        <authorList>
            <person name="Douglas S."/>
            <person name="Zauner S."/>
            <person name="Fraunholz M."/>
            <person name="Beaton M."/>
            <person name="Penny S."/>
            <person name="Deng L."/>
            <person name="Wu X."/>
            <person name="Reith M."/>
            <person name="Cavalier-Smith T."/>
            <person name="Maier U."/>
        </authorList>
    </citation>
    <scope>NUCLEOTIDE SEQUENCE [LARGE SCALE GENOMIC DNA]</scope>
</reference>
<evidence type="ECO:0000256" key="1">
    <source>
        <dbReference type="ARBA" id="ARBA00005251"/>
    </source>
</evidence>
<dbReference type="EMBL" id="AF083031">
    <property type="protein sequence ID" value="AAK39784.1"/>
    <property type="molecule type" value="Genomic_DNA"/>
</dbReference>
<geneLocation type="nucleomorph" evidence="5"/>
<dbReference type="GO" id="GO:0022627">
    <property type="term" value="C:cytosolic small ribosomal subunit"/>
    <property type="evidence" value="ECO:0007669"/>
    <property type="project" value="TreeGrafter"/>
</dbReference>
<evidence type="ECO:0000256" key="2">
    <source>
        <dbReference type="ARBA" id="ARBA00022980"/>
    </source>
</evidence>
<dbReference type="Proteomes" id="UP000242167">
    <property type="component" value="Nucleomorph 3"/>
</dbReference>
<organism evidence="5 6">
    <name type="scientific">Guillardia theta</name>
    <name type="common">Cryptophyte</name>
    <name type="synonym">Cryptomonas phi</name>
    <dbReference type="NCBI Taxonomy" id="55529"/>
    <lineage>
        <taxon>Eukaryota</taxon>
        <taxon>Cryptophyceae</taxon>
        <taxon>Pyrenomonadales</taxon>
        <taxon>Geminigeraceae</taxon>
        <taxon>Guillardia</taxon>
    </lineage>
</organism>
<dbReference type="InterPro" id="IPR020574">
    <property type="entry name" value="Ribosomal_uS9_CS"/>
</dbReference>
<dbReference type="GeneID" id="857265"/>
<keyword evidence="5" id="KW-0542">Nucleomorph</keyword>
<evidence type="ECO:0000313" key="5">
    <source>
        <dbReference type="EMBL" id="AAK39784.1"/>
    </source>
</evidence>
<dbReference type="PIR" id="B90134">
    <property type="entry name" value="B90134"/>
</dbReference>
<dbReference type="GO" id="GO:0006412">
    <property type="term" value="P:translation"/>
    <property type="evidence" value="ECO:0007669"/>
    <property type="project" value="InterPro"/>
</dbReference>